<evidence type="ECO:0000259" key="7">
    <source>
        <dbReference type="PROSITE" id="PS01124"/>
    </source>
</evidence>
<evidence type="ECO:0000256" key="4">
    <source>
        <dbReference type="ARBA" id="ARBA00023125"/>
    </source>
</evidence>
<protein>
    <submittedName>
        <fullName evidence="8">Helix-turn-helix domain-containing protein</fullName>
    </submittedName>
</protein>
<evidence type="ECO:0000256" key="3">
    <source>
        <dbReference type="ARBA" id="ARBA00023015"/>
    </source>
</evidence>
<dbReference type="RefSeq" id="WP_305025414.1">
    <property type="nucleotide sequence ID" value="NZ_JAUQTB010000013.1"/>
</dbReference>
<evidence type="ECO:0000256" key="5">
    <source>
        <dbReference type="ARBA" id="ARBA00023163"/>
    </source>
</evidence>
<organism evidence="8 9">
    <name type="scientific">Paenibacillus lacisoli</name>
    <dbReference type="NCBI Taxonomy" id="3064525"/>
    <lineage>
        <taxon>Bacteria</taxon>
        <taxon>Bacillati</taxon>
        <taxon>Bacillota</taxon>
        <taxon>Bacilli</taxon>
        <taxon>Bacillales</taxon>
        <taxon>Paenibacillaceae</taxon>
        <taxon>Paenibacillus</taxon>
    </lineage>
</organism>
<reference evidence="8 9" key="1">
    <citation type="submission" date="2023-07" db="EMBL/GenBank/DDBJ databases">
        <title>Paenibacillus sp. JX-17 nov. isolated from soil.</title>
        <authorList>
            <person name="Wan Y."/>
            <person name="Liu B."/>
        </authorList>
    </citation>
    <scope>NUCLEOTIDE SEQUENCE [LARGE SCALE GENOMIC DNA]</scope>
    <source>
        <strain evidence="8 9">JX-17</strain>
    </source>
</reference>
<feature type="domain" description="HTH araC/xylS-type" evidence="7">
    <location>
        <begin position="175"/>
        <end position="274"/>
    </location>
</feature>
<dbReference type="SUPFAM" id="SSF51182">
    <property type="entry name" value="RmlC-like cupins"/>
    <property type="match status" value="1"/>
</dbReference>
<keyword evidence="3" id="KW-0805">Transcription regulation</keyword>
<keyword evidence="9" id="KW-1185">Reference proteome</keyword>
<dbReference type="SUPFAM" id="SSF51011">
    <property type="entry name" value="Glycosyl hydrolase domain"/>
    <property type="match status" value="1"/>
</dbReference>
<dbReference type="InterPro" id="IPR009057">
    <property type="entry name" value="Homeodomain-like_sf"/>
</dbReference>
<evidence type="ECO:0000313" key="8">
    <source>
        <dbReference type="EMBL" id="MDO7908190.1"/>
    </source>
</evidence>
<dbReference type="InterPro" id="IPR049166">
    <property type="entry name" value="GH39_cat"/>
</dbReference>
<evidence type="ECO:0000256" key="6">
    <source>
        <dbReference type="ARBA" id="ARBA00023295"/>
    </source>
</evidence>
<dbReference type="Gene3D" id="1.10.10.60">
    <property type="entry name" value="Homeodomain-like"/>
    <property type="match status" value="2"/>
</dbReference>
<comment type="similarity">
    <text evidence="1">Belongs to the glycosyl hydrolase 39 family.</text>
</comment>
<dbReference type="SMART" id="SM00342">
    <property type="entry name" value="HTH_ARAC"/>
    <property type="match status" value="1"/>
</dbReference>
<dbReference type="InterPro" id="IPR017853">
    <property type="entry name" value="GH"/>
</dbReference>
<evidence type="ECO:0000256" key="1">
    <source>
        <dbReference type="ARBA" id="ARBA00008875"/>
    </source>
</evidence>
<dbReference type="InterPro" id="IPR018060">
    <property type="entry name" value="HTH_AraC"/>
</dbReference>
<dbReference type="Pfam" id="PF07883">
    <property type="entry name" value="Cupin_2"/>
    <property type="match status" value="1"/>
</dbReference>
<dbReference type="Proteomes" id="UP001240171">
    <property type="component" value="Unassembled WGS sequence"/>
</dbReference>
<proteinExistence type="inferred from homology"/>
<dbReference type="SUPFAM" id="SSF51445">
    <property type="entry name" value="(Trans)glycosidases"/>
    <property type="match status" value="1"/>
</dbReference>
<evidence type="ECO:0000256" key="2">
    <source>
        <dbReference type="ARBA" id="ARBA00022801"/>
    </source>
</evidence>
<dbReference type="EMBL" id="JAUQTB010000013">
    <property type="protein sequence ID" value="MDO7908190.1"/>
    <property type="molecule type" value="Genomic_DNA"/>
</dbReference>
<dbReference type="SUPFAM" id="SSF46689">
    <property type="entry name" value="Homeodomain-like"/>
    <property type="match status" value="2"/>
</dbReference>
<dbReference type="PRINTS" id="PR00745">
    <property type="entry name" value="GLHYDRLASE39"/>
</dbReference>
<dbReference type="InterPro" id="IPR013096">
    <property type="entry name" value="Cupin_2"/>
</dbReference>
<dbReference type="PANTHER" id="PTHR43280">
    <property type="entry name" value="ARAC-FAMILY TRANSCRIPTIONAL REGULATOR"/>
    <property type="match status" value="1"/>
</dbReference>
<name>A0ABT9CG17_9BACL</name>
<dbReference type="Pfam" id="PF12833">
    <property type="entry name" value="HTH_18"/>
    <property type="match status" value="1"/>
</dbReference>
<comment type="caution">
    <text evidence="8">The sequence shown here is derived from an EMBL/GenBank/DDBJ whole genome shotgun (WGS) entry which is preliminary data.</text>
</comment>
<dbReference type="Gene3D" id="2.60.120.10">
    <property type="entry name" value="Jelly Rolls"/>
    <property type="match status" value="1"/>
</dbReference>
<gene>
    <name evidence="8" type="ORF">Q5741_17445</name>
</gene>
<keyword evidence="6" id="KW-0326">Glycosidase</keyword>
<keyword evidence="2" id="KW-0378">Hydrolase</keyword>
<sequence length="839" mass="96613">MSSSIYELIVTDECVPFDVSLHSVNYVPSHWHNSMEIIFVLRGNLEASVGSLKYSLSEGDVLLINHSLVHEVIGLDLNIIATFQIPLNYMKANLAGGEHIQFDCHAGTAPPEKKSALDQIRQLLAEMVHLTYKKGEAYELEMQSRMLGVLSVLVKQFKSSVTAGGANEKYMERMLRIITYIEDHYKEPVTLQSIAEREFLSVPYLSKFFSEHMGLNFQNYLTSIRLKNAVEELLRHEELPIAELSENHGFPNVKSFYAAFKNRYHITPNEYRKQYRPDLREGKQERPSSNYLTFNQSSALGIINQYLQRRVTYHEEHLHSIQLVRRSIEVGGAGDPLRHTWRNVITIGKAQEGLLGDIQEQLRYVQRTVPFRYLRFHGIFDDGMSVYREDSSGQPVLSFRLTDQLFDFLLSIGLKPFIELGFMPSAMAADPDKTVFYRKSYTSPPASLDRWCGMVDAFIRHNMNRYGAAEVESWMFEFWNEPEFPIFWPSTLDEFNEMYARTYETVKTISPRLQIGGPGRIITIHSNELNERFFAFCRERDCIPDFVPVHFYPHEGMDQIVESDELDVPLAYRKLLEEFKGISANPDFLRDMLIREQQLLQDLGLSQLPLYLTEWNSTAYHRDLTNDTLYKAAYIVKNIVENLDRIESFGYWVLSDNHEEYPAAAELFHGGLGLLTQYGIPKPGMYAFQLLSRLGSTRIAREEGSIVTAGNGGYQIMTYNYAHFDDLYAMGDTSFIHATNRYNGFKEEKTLRQEIELKGIPEGLYQVVTHTIDRLHGSSYDKWVEMGAPSVLRTEDLSYLQDSSVPRRHVQQLEIQDSWTCVSVLEPHAVQLVEIIPVL</sequence>
<keyword evidence="4" id="KW-0238">DNA-binding</keyword>
<dbReference type="Pfam" id="PF01229">
    <property type="entry name" value="Glyco_hydro_39"/>
    <property type="match status" value="1"/>
</dbReference>
<dbReference type="PANTHER" id="PTHR43280:SF2">
    <property type="entry name" value="HTH-TYPE TRANSCRIPTIONAL REGULATOR EXSA"/>
    <property type="match status" value="1"/>
</dbReference>
<dbReference type="Gene3D" id="2.60.40.1500">
    <property type="entry name" value="Glycosyl hydrolase domain, family 39"/>
    <property type="match status" value="1"/>
</dbReference>
<dbReference type="InterPro" id="IPR014710">
    <property type="entry name" value="RmlC-like_jellyroll"/>
</dbReference>
<dbReference type="Gene3D" id="3.20.20.80">
    <property type="entry name" value="Glycosidases"/>
    <property type="match status" value="1"/>
</dbReference>
<keyword evidence="5" id="KW-0804">Transcription</keyword>
<dbReference type="InterPro" id="IPR011051">
    <property type="entry name" value="RmlC_Cupin_sf"/>
</dbReference>
<dbReference type="PROSITE" id="PS01124">
    <property type="entry name" value="HTH_ARAC_FAMILY_2"/>
    <property type="match status" value="1"/>
</dbReference>
<dbReference type="InterPro" id="IPR000514">
    <property type="entry name" value="Glyco_hydro_39"/>
</dbReference>
<evidence type="ECO:0000313" key="9">
    <source>
        <dbReference type="Proteomes" id="UP001240171"/>
    </source>
</evidence>
<accession>A0ABT9CG17</accession>